<dbReference type="EMBL" id="CP139558">
    <property type="protein sequence ID" value="WPU91855.1"/>
    <property type="molecule type" value="Genomic_DNA"/>
</dbReference>
<keyword evidence="3" id="KW-1185">Reference proteome</keyword>
<evidence type="ECO:0000313" key="3">
    <source>
        <dbReference type="Proteomes" id="UP001324380"/>
    </source>
</evidence>
<name>A0ABZ0TL13_9SPHI</name>
<organism evidence="2 3">
    <name type="scientific">Mucilaginibacter sabulilitoris</name>
    <dbReference type="NCBI Taxonomy" id="1173583"/>
    <lineage>
        <taxon>Bacteria</taxon>
        <taxon>Pseudomonadati</taxon>
        <taxon>Bacteroidota</taxon>
        <taxon>Sphingobacteriia</taxon>
        <taxon>Sphingobacteriales</taxon>
        <taxon>Sphingobacteriaceae</taxon>
        <taxon>Mucilaginibacter</taxon>
    </lineage>
</organism>
<gene>
    <name evidence="2" type="ORF">SNE25_21285</name>
</gene>
<proteinExistence type="predicted"/>
<dbReference type="Proteomes" id="UP001324380">
    <property type="component" value="Chromosome"/>
</dbReference>
<evidence type="ECO:0000256" key="1">
    <source>
        <dbReference type="SAM" id="Coils"/>
    </source>
</evidence>
<sequence length="149" mass="17376">MPKIQKSTDEIHPVKFDLTLANRLTFFREKHINKVRNTAAEMLELAASNLLYMEKGKAPIKFEFVAKLVKEYNLNQVWFNTGKGREISTKPEKTNLITDLNTINSELGILKKFLKMMEANQNYLMKQVERQAKEMDKLQAELENIKQKS</sequence>
<reference evidence="2 3" key="1">
    <citation type="submission" date="2023-11" db="EMBL/GenBank/DDBJ databases">
        <title>Analysis of the Genomes of Mucilaginibacter gossypii cycad 4 and M. sabulilitoris SNA2: microbes with the potential for plant growth promotion.</title>
        <authorList>
            <person name="Hirsch A.M."/>
            <person name="Humm E."/>
            <person name="Rubbi M."/>
            <person name="Del Vecchio G."/>
            <person name="Ha S.M."/>
            <person name="Pellegrini M."/>
            <person name="Gunsalus R.P."/>
        </authorList>
    </citation>
    <scope>NUCLEOTIDE SEQUENCE [LARGE SCALE GENOMIC DNA]</scope>
    <source>
        <strain evidence="2 3">SNA2</strain>
    </source>
</reference>
<feature type="coiled-coil region" evidence="1">
    <location>
        <begin position="121"/>
        <end position="148"/>
    </location>
</feature>
<accession>A0ABZ0TL13</accession>
<evidence type="ECO:0008006" key="4">
    <source>
        <dbReference type="Google" id="ProtNLM"/>
    </source>
</evidence>
<dbReference type="RefSeq" id="WP_321561021.1">
    <property type="nucleotide sequence ID" value="NZ_CP139558.1"/>
</dbReference>
<evidence type="ECO:0000313" key="2">
    <source>
        <dbReference type="EMBL" id="WPU91855.1"/>
    </source>
</evidence>
<keyword evidence="1" id="KW-0175">Coiled coil</keyword>
<protein>
    <recommendedName>
        <fullName evidence="4">HTH cro/C1-type domain-containing protein</fullName>
    </recommendedName>
</protein>